<dbReference type="RefSeq" id="WP_382370041.1">
    <property type="nucleotide sequence ID" value="NZ_JBHRZI010000009.1"/>
</dbReference>
<proteinExistence type="predicted"/>
<keyword evidence="1" id="KW-0812">Transmembrane</keyword>
<feature type="transmembrane region" description="Helical" evidence="1">
    <location>
        <begin position="46"/>
        <end position="69"/>
    </location>
</feature>
<evidence type="ECO:0008006" key="4">
    <source>
        <dbReference type="Google" id="ProtNLM"/>
    </source>
</evidence>
<reference evidence="3" key="1">
    <citation type="journal article" date="2019" name="Int. J. Syst. Evol. Microbiol.">
        <title>The Global Catalogue of Microorganisms (GCM) 10K type strain sequencing project: providing services to taxonomists for standard genome sequencing and annotation.</title>
        <authorList>
            <consortium name="The Broad Institute Genomics Platform"/>
            <consortium name="The Broad Institute Genome Sequencing Center for Infectious Disease"/>
            <person name="Wu L."/>
            <person name="Ma J."/>
        </authorList>
    </citation>
    <scope>NUCLEOTIDE SEQUENCE [LARGE SCALE GENOMIC DNA]</scope>
    <source>
        <strain evidence="3">CGMCC 4.7405</strain>
    </source>
</reference>
<evidence type="ECO:0000313" key="3">
    <source>
        <dbReference type="Proteomes" id="UP001595690"/>
    </source>
</evidence>
<gene>
    <name evidence="2" type="ORF">ACFOWZ_06215</name>
</gene>
<protein>
    <recommendedName>
        <fullName evidence="4">MFS transporter</fullName>
    </recommendedName>
</protein>
<evidence type="ECO:0000313" key="2">
    <source>
        <dbReference type="EMBL" id="MFC3891064.1"/>
    </source>
</evidence>
<keyword evidence="1" id="KW-0472">Membrane</keyword>
<dbReference type="EMBL" id="JBHRZI010000009">
    <property type="protein sequence ID" value="MFC3891064.1"/>
    <property type="molecule type" value="Genomic_DNA"/>
</dbReference>
<comment type="caution">
    <text evidence="2">The sequence shown here is derived from an EMBL/GenBank/DDBJ whole genome shotgun (WGS) entry which is preliminary data.</text>
</comment>
<accession>A0ABV8BNP1</accession>
<name>A0ABV8BNP1_9PSEU</name>
<keyword evidence="3" id="KW-1185">Reference proteome</keyword>
<keyword evidence="1" id="KW-1133">Transmembrane helix</keyword>
<evidence type="ECO:0000256" key="1">
    <source>
        <dbReference type="SAM" id="Phobius"/>
    </source>
</evidence>
<sequence>MGVPLRKNVQFQLLWLGGAVSGRMDAVLNFAARALTPLAPVLGADLVGGAAALLACGALILVTAVVAVFTDLKTPVVQPS</sequence>
<organism evidence="2 3">
    <name type="scientific">Lentzea rhizosphaerae</name>
    <dbReference type="NCBI Taxonomy" id="2041025"/>
    <lineage>
        <taxon>Bacteria</taxon>
        <taxon>Bacillati</taxon>
        <taxon>Actinomycetota</taxon>
        <taxon>Actinomycetes</taxon>
        <taxon>Pseudonocardiales</taxon>
        <taxon>Pseudonocardiaceae</taxon>
        <taxon>Lentzea</taxon>
    </lineage>
</organism>
<dbReference type="Proteomes" id="UP001595690">
    <property type="component" value="Unassembled WGS sequence"/>
</dbReference>